<dbReference type="SUPFAM" id="SSF46565">
    <property type="entry name" value="Chaperone J-domain"/>
    <property type="match status" value="1"/>
</dbReference>
<feature type="compositionally biased region" description="Acidic residues" evidence="10">
    <location>
        <begin position="251"/>
        <end position="261"/>
    </location>
</feature>
<feature type="transmembrane region" description="Helical" evidence="11">
    <location>
        <begin position="412"/>
        <end position="435"/>
    </location>
</feature>
<accession>A0A8J6AAL3</accession>
<dbReference type="InterPro" id="IPR001623">
    <property type="entry name" value="DnaJ_domain"/>
</dbReference>
<keyword evidence="3 11" id="KW-0812">Transmembrane</keyword>
<evidence type="ECO:0000313" key="14">
    <source>
        <dbReference type="Proteomes" id="UP000700334"/>
    </source>
</evidence>
<keyword evidence="8" id="KW-0143">Chaperone</keyword>
<dbReference type="EMBL" id="JAGFMF010011762">
    <property type="protein sequence ID" value="KAG8513700.1"/>
    <property type="molecule type" value="Genomic_DNA"/>
</dbReference>
<comment type="subcellular location">
    <subcellularLocation>
        <location evidence="1">Endoplasmic reticulum membrane</location>
        <topology evidence="1">Multi-pass membrane protein</topology>
    </subcellularLocation>
</comment>
<dbReference type="Gene3D" id="1.10.287.110">
    <property type="entry name" value="DnaJ domain"/>
    <property type="match status" value="1"/>
</dbReference>
<keyword evidence="14" id="KW-1185">Reference proteome</keyword>
<feature type="region of interest" description="Disordered" evidence="10">
    <location>
        <begin position="251"/>
        <end position="314"/>
    </location>
</feature>
<proteinExistence type="predicted"/>
<feature type="compositionally biased region" description="Basic residues" evidence="10">
    <location>
        <begin position="304"/>
        <end position="313"/>
    </location>
</feature>
<dbReference type="PANTHER" id="PTHR44665:SF1">
    <property type="entry name" value="DNAJ HOMOLOG SUBFAMILY C MEMBER 14"/>
    <property type="match status" value="1"/>
</dbReference>
<dbReference type="GO" id="GO:0050780">
    <property type="term" value="F:dopamine receptor binding"/>
    <property type="evidence" value="ECO:0007669"/>
    <property type="project" value="TreeGrafter"/>
</dbReference>
<feature type="compositionally biased region" description="Pro residues" evidence="10">
    <location>
        <begin position="160"/>
        <end position="169"/>
    </location>
</feature>
<evidence type="ECO:0000256" key="7">
    <source>
        <dbReference type="ARBA" id="ARBA00023136"/>
    </source>
</evidence>
<dbReference type="SMART" id="SM00271">
    <property type="entry name" value="DnaJ"/>
    <property type="match status" value="1"/>
</dbReference>
<evidence type="ECO:0000256" key="6">
    <source>
        <dbReference type="ARBA" id="ARBA00022989"/>
    </source>
</evidence>
<evidence type="ECO:0000256" key="4">
    <source>
        <dbReference type="ARBA" id="ARBA00022824"/>
    </source>
</evidence>
<evidence type="ECO:0000256" key="11">
    <source>
        <dbReference type="SAM" id="Phobius"/>
    </source>
</evidence>
<dbReference type="Pfam" id="PF00226">
    <property type="entry name" value="DnaJ"/>
    <property type="match status" value="1"/>
</dbReference>
<keyword evidence="7 11" id="KW-0472">Membrane</keyword>
<gene>
    <name evidence="13" type="ORF">J0S82_004685</name>
</gene>
<feature type="compositionally biased region" description="Polar residues" evidence="10">
    <location>
        <begin position="209"/>
        <end position="222"/>
    </location>
</feature>
<dbReference type="InterPro" id="IPR036869">
    <property type="entry name" value="J_dom_sf"/>
</dbReference>
<dbReference type="Proteomes" id="UP000700334">
    <property type="component" value="Unassembled WGS sequence"/>
</dbReference>
<dbReference type="Pfam" id="PF14901">
    <property type="entry name" value="Jiv90"/>
    <property type="match status" value="1"/>
</dbReference>
<feature type="non-terminal residue" evidence="13">
    <location>
        <position position="1"/>
    </location>
</feature>
<dbReference type="FunFam" id="1.10.287.110:FF:000057">
    <property type="entry name" value="dnaJ homolog subfamily C member 14"/>
    <property type="match status" value="1"/>
</dbReference>
<reference evidence="13" key="1">
    <citation type="journal article" date="2021" name="Evol. Appl.">
        <title>The genome of the Pyrenean desman and the effects of bottlenecks and inbreeding on the genomic landscape of an endangered species.</title>
        <authorList>
            <person name="Escoda L."/>
            <person name="Castresana J."/>
        </authorList>
    </citation>
    <scope>NUCLEOTIDE SEQUENCE</scope>
    <source>
        <strain evidence="13">IBE-C5619</strain>
    </source>
</reference>
<evidence type="ECO:0000256" key="1">
    <source>
        <dbReference type="ARBA" id="ARBA00004477"/>
    </source>
</evidence>
<dbReference type="InterPro" id="IPR052317">
    <property type="entry name" value="Viral_replicn-host_int_reg"/>
</dbReference>
<protein>
    <recommendedName>
        <fullName evidence="9">DnaJ homolog subfamily C member 14</fullName>
    </recommendedName>
</protein>
<feature type="compositionally biased region" description="Basic and acidic residues" evidence="10">
    <location>
        <begin position="191"/>
        <end position="206"/>
    </location>
</feature>
<dbReference type="PROSITE" id="PS50076">
    <property type="entry name" value="DNAJ_2"/>
    <property type="match status" value="1"/>
</dbReference>
<feature type="domain" description="J" evidence="12">
    <location>
        <begin position="529"/>
        <end position="593"/>
    </location>
</feature>
<feature type="region of interest" description="Disordered" evidence="10">
    <location>
        <begin position="744"/>
        <end position="788"/>
    </location>
</feature>
<feature type="compositionally biased region" description="Basic residues" evidence="10">
    <location>
        <begin position="776"/>
        <end position="788"/>
    </location>
</feature>
<feature type="compositionally biased region" description="Basic residues" evidence="10">
    <location>
        <begin position="278"/>
        <end position="287"/>
    </location>
</feature>
<keyword evidence="4" id="KW-0256">Endoplasmic reticulum</keyword>
<keyword evidence="5" id="KW-0653">Protein transport</keyword>
<evidence type="ECO:0000256" key="5">
    <source>
        <dbReference type="ARBA" id="ARBA00022927"/>
    </source>
</evidence>
<dbReference type="GO" id="GO:0005789">
    <property type="term" value="C:endoplasmic reticulum membrane"/>
    <property type="evidence" value="ECO:0007669"/>
    <property type="project" value="UniProtKB-SubCell"/>
</dbReference>
<comment type="caution">
    <text evidence="13">The sequence shown here is derived from an EMBL/GenBank/DDBJ whole genome shotgun (WGS) entry which is preliminary data.</text>
</comment>
<evidence type="ECO:0000256" key="10">
    <source>
        <dbReference type="SAM" id="MobiDB-lite"/>
    </source>
</evidence>
<sequence length="788" mass="88469">VQPARILLQHAERSGRGPFKGRGQRFPTTTSFDLTQRWLDWLVPQPTAFSFPSVASLVTPEVEVGAGFRTYHDGCHLKPSGSPGVMAQKHPGQRGLCGAHHGGGASLRTLGPSVDPEILSFSGLRDSTRPAPNGTRCLTEHSSPKYTQPPNPDHWSDPSHGPPRGPGPPRDGENPDQSEASSEEESGVDQELSKENEAGHQEDEKPFISTPSACNCQGTSRLSEGPYSEGRDSSSSNFCHHCTSPVLGEDEDLEEEYDEEEPLKLPSDFSRVPSGKKPPPRRQRHRFAAKEDTREGGRRDPRSPGRHRLGRKRSQVDKRRGLGLWGAEELCQLGQSGFWWLIELLVLVGEYVETCGHLIYACRQLKGSDLDLFRVWMGFWAGRLGSWAQVIFQFLSQGLCCGAGLFTRFLRLLGALLLLSLALILGCLQLGWRFLVGLGDRLGWRNKATWFFSWLDSPTLQRCLVLLRDSRPWQQLVRMVQWGWLELPWVKQRTNRQENAPVAGGRYCQPEEEVARLLTMAGVPEDELNPFHVLGVESTASDVELKKAYRQLAVMVHPDKNHHPRAEEAFKVLRAAWDIVSNPERRKEYEMKRMAENELSRSVNEFLSKLQDDLKEAMNTMMCSRCQGKHRRFEMDREPKSARYCAECNRLHPAEEGDFWAESSMLGLKITYFALMDGKVYDITEWAGCQRVGISPDTHRVPYHISFGSRIPGPSGRQRATPDTPPADLQDFLSRIFQVPPGQMSNGNFFAAPQPGSGATAASKPNSTVPKGEAKPKRRKKVRRPFQR</sequence>
<dbReference type="CDD" id="cd06257">
    <property type="entry name" value="DnaJ"/>
    <property type="match status" value="1"/>
</dbReference>
<dbReference type="OrthoDB" id="1507364at2759"/>
<keyword evidence="2" id="KW-0813">Transport</keyword>
<evidence type="ECO:0000256" key="2">
    <source>
        <dbReference type="ARBA" id="ARBA00022448"/>
    </source>
</evidence>
<dbReference type="AlphaFoldDB" id="A0A8J6AAL3"/>
<feature type="compositionally biased region" description="Basic and acidic residues" evidence="10">
    <location>
        <begin position="288"/>
        <end position="303"/>
    </location>
</feature>
<organism evidence="13 14">
    <name type="scientific">Galemys pyrenaicus</name>
    <name type="common">Iberian desman</name>
    <name type="synonym">Pyrenean desman</name>
    <dbReference type="NCBI Taxonomy" id="202257"/>
    <lineage>
        <taxon>Eukaryota</taxon>
        <taxon>Metazoa</taxon>
        <taxon>Chordata</taxon>
        <taxon>Craniata</taxon>
        <taxon>Vertebrata</taxon>
        <taxon>Euteleostomi</taxon>
        <taxon>Mammalia</taxon>
        <taxon>Eutheria</taxon>
        <taxon>Laurasiatheria</taxon>
        <taxon>Eulipotyphla</taxon>
        <taxon>Talpidae</taxon>
        <taxon>Galemys</taxon>
    </lineage>
</organism>
<feature type="region of interest" description="Disordered" evidence="10">
    <location>
        <begin position="708"/>
        <end position="727"/>
    </location>
</feature>
<evidence type="ECO:0000259" key="12">
    <source>
        <dbReference type="PROSITE" id="PS50076"/>
    </source>
</evidence>
<evidence type="ECO:0000256" key="9">
    <source>
        <dbReference type="ARBA" id="ARBA00074361"/>
    </source>
</evidence>
<evidence type="ECO:0000256" key="8">
    <source>
        <dbReference type="ARBA" id="ARBA00023186"/>
    </source>
</evidence>
<dbReference type="PRINTS" id="PR00625">
    <property type="entry name" value="JDOMAIN"/>
</dbReference>
<evidence type="ECO:0000256" key="3">
    <source>
        <dbReference type="ARBA" id="ARBA00022692"/>
    </source>
</evidence>
<dbReference type="InterPro" id="IPR032843">
    <property type="entry name" value="Jiv"/>
</dbReference>
<dbReference type="PANTHER" id="PTHR44665">
    <property type="entry name" value="DNAJ HOMOLOG SUBFAMILY C MEMBER 14"/>
    <property type="match status" value="1"/>
</dbReference>
<feature type="region of interest" description="Disordered" evidence="10">
    <location>
        <begin position="118"/>
        <end position="238"/>
    </location>
</feature>
<name>A0A8J6AAL3_GALPY</name>
<keyword evidence="6 11" id="KW-1133">Transmembrane helix</keyword>
<dbReference type="GO" id="GO:0015031">
    <property type="term" value="P:protein transport"/>
    <property type="evidence" value="ECO:0007669"/>
    <property type="project" value="UniProtKB-KW"/>
</dbReference>
<evidence type="ECO:0000313" key="13">
    <source>
        <dbReference type="EMBL" id="KAG8513700.1"/>
    </source>
</evidence>